<dbReference type="eggNOG" id="COG2186">
    <property type="taxonomic scope" value="Bacteria"/>
</dbReference>
<dbReference type="SMART" id="SM00895">
    <property type="entry name" value="FCD"/>
    <property type="match status" value="1"/>
</dbReference>
<dbReference type="Gene3D" id="1.10.10.10">
    <property type="entry name" value="Winged helix-like DNA-binding domain superfamily/Winged helix DNA-binding domain"/>
    <property type="match status" value="1"/>
</dbReference>
<dbReference type="EMBL" id="CP001814">
    <property type="protein sequence ID" value="ACZ87553.1"/>
    <property type="molecule type" value="Genomic_DNA"/>
</dbReference>
<evidence type="ECO:0000313" key="6">
    <source>
        <dbReference type="Proteomes" id="UP000002029"/>
    </source>
</evidence>
<dbReference type="InterPro" id="IPR000524">
    <property type="entry name" value="Tscrpt_reg_HTH_GntR"/>
</dbReference>
<evidence type="ECO:0000256" key="2">
    <source>
        <dbReference type="ARBA" id="ARBA00023125"/>
    </source>
</evidence>
<dbReference type="Proteomes" id="UP000002029">
    <property type="component" value="Chromosome"/>
</dbReference>
<evidence type="ECO:0000256" key="1">
    <source>
        <dbReference type="ARBA" id="ARBA00023015"/>
    </source>
</evidence>
<dbReference type="HOGENOM" id="CLU_017584_9_1_11"/>
<protein>
    <submittedName>
        <fullName evidence="5">GntR family transcriptional regulator</fullName>
    </submittedName>
</protein>
<dbReference type="SMART" id="SM00345">
    <property type="entry name" value="HTH_GNTR"/>
    <property type="match status" value="1"/>
</dbReference>
<keyword evidence="6" id="KW-1185">Reference proteome</keyword>
<dbReference type="SUPFAM" id="SSF46785">
    <property type="entry name" value="Winged helix' DNA-binding domain"/>
    <property type="match status" value="1"/>
</dbReference>
<feature type="domain" description="HTH gntR-type" evidence="4">
    <location>
        <begin position="11"/>
        <end position="81"/>
    </location>
</feature>
<dbReference type="AlphaFoldDB" id="D2B529"/>
<organism evidence="5 6">
    <name type="scientific">Streptosporangium roseum (strain ATCC 12428 / DSM 43021 / JCM 3005 / KCTC 9067 / NCIMB 10171 / NRRL 2505 / NI 9100)</name>
    <dbReference type="NCBI Taxonomy" id="479432"/>
    <lineage>
        <taxon>Bacteria</taxon>
        <taxon>Bacillati</taxon>
        <taxon>Actinomycetota</taxon>
        <taxon>Actinomycetes</taxon>
        <taxon>Streptosporangiales</taxon>
        <taxon>Streptosporangiaceae</taxon>
        <taxon>Streptosporangium</taxon>
    </lineage>
</organism>
<dbReference type="STRING" id="479432.Sros_4707"/>
<dbReference type="GO" id="GO:0003677">
    <property type="term" value="F:DNA binding"/>
    <property type="evidence" value="ECO:0007669"/>
    <property type="project" value="UniProtKB-KW"/>
</dbReference>
<reference evidence="5 6" key="1">
    <citation type="journal article" date="2010" name="Stand. Genomic Sci.">
        <title>Complete genome sequence of Streptosporangium roseum type strain (NI 9100).</title>
        <authorList>
            <person name="Nolan M."/>
            <person name="Sikorski J."/>
            <person name="Jando M."/>
            <person name="Lucas S."/>
            <person name="Lapidus A."/>
            <person name="Glavina Del Rio T."/>
            <person name="Chen F."/>
            <person name="Tice H."/>
            <person name="Pitluck S."/>
            <person name="Cheng J.F."/>
            <person name="Chertkov O."/>
            <person name="Sims D."/>
            <person name="Meincke L."/>
            <person name="Brettin T."/>
            <person name="Han C."/>
            <person name="Detter J.C."/>
            <person name="Bruce D."/>
            <person name="Goodwin L."/>
            <person name="Land M."/>
            <person name="Hauser L."/>
            <person name="Chang Y.J."/>
            <person name="Jeffries C.D."/>
            <person name="Ivanova N."/>
            <person name="Mavromatis K."/>
            <person name="Mikhailova N."/>
            <person name="Chen A."/>
            <person name="Palaniappan K."/>
            <person name="Chain P."/>
            <person name="Rohde M."/>
            <person name="Goker M."/>
            <person name="Bristow J."/>
            <person name="Eisen J.A."/>
            <person name="Markowitz V."/>
            <person name="Hugenholtz P."/>
            <person name="Kyrpides N.C."/>
            <person name="Klenk H.P."/>
        </authorList>
    </citation>
    <scope>NUCLEOTIDE SEQUENCE [LARGE SCALE GENOMIC DNA]</scope>
    <source>
        <strain evidence="6">ATCC 12428 / DSM 43021 / JCM 3005 / NI 9100</strain>
    </source>
</reference>
<dbReference type="RefSeq" id="WP_012891293.1">
    <property type="nucleotide sequence ID" value="NC_013595.1"/>
</dbReference>
<sequence length="229" mass="25012">MTDAVSLPPKVSRAEVLVREIEGRILSGEWAQGDRLGTRADLRVKYGVAAATVSETVRMLEARGLVEARPGNGGGIFVSEPAAFVRLGHKVLELHSEPITVADCLAVRDRLDPMVVVEAARHRTDSDIAELNALLQKLLRSQDDPNTYLAANWALHRRLAEVSPNLVLRHLYLSLLDFIESQVNMVVPDGDFGGAEARETHTAIVEAVCVGDVEAARQAGERHVRLTSR</sequence>
<keyword evidence="3" id="KW-0804">Transcription</keyword>
<dbReference type="PANTHER" id="PTHR43537">
    <property type="entry name" value="TRANSCRIPTIONAL REGULATOR, GNTR FAMILY"/>
    <property type="match status" value="1"/>
</dbReference>
<gene>
    <name evidence="5" type="ordered locus">Sros_4707</name>
</gene>
<dbReference type="InterPro" id="IPR011711">
    <property type="entry name" value="GntR_C"/>
</dbReference>
<accession>D2B529</accession>
<keyword evidence="1" id="KW-0805">Transcription regulation</keyword>
<dbReference type="KEGG" id="sro:Sros_4707"/>
<dbReference type="GO" id="GO:0003700">
    <property type="term" value="F:DNA-binding transcription factor activity"/>
    <property type="evidence" value="ECO:0007669"/>
    <property type="project" value="InterPro"/>
</dbReference>
<proteinExistence type="predicted"/>
<dbReference type="Gene3D" id="1.20.120.530">
    <property type="entry name" value="GntR ligand-binding domain-like"/>
    <property type="match status" value="1"/>
</dbReference>
<dbReference type="InterPro" id="IPR008920">
    <property type="entry name" value="TF_FadR/GntR_C"/>
</dbReference>
<dbReference type="InterPro" id="IPR036390">
    <property type="entry name" value="WH_DNA-bd_sf"/>
</dbReference>
<dbReference type="PROSITE" id="PS50949">
    <property type="entry name" value="HTH_GNTR"/>
    <property type="match status" value="1"/>
</dbReference>
<dbReference type="SUPFAM" id="SSF48008">
    <property type="entry name" value="GntR ligand-binding domain-like"/>
    <property type="match status" value="1"/>
</dbReference>
<evidence type="ECO:0000256" key="3">
    <source>
        <dbReference type="ARBA" id="ARBA00023163"/>
    </source>
</evidence>
<evidence type="ECO:0000313" key="5">
    <source>
        <dbReference type="EMBL" id="ACZ87553.1"/>
    </source>
</evidence>
<keyword evidence="2" id="KW-0238">DNA-binding</keyword>
<dbReference type="CDD" id="cd07377">
    <property type="entry name" value="WHTH_GntR"/>
    <property type="match status" value="1"/>
</dbReference>
<dbReference type="InterPro" id="IPR036388">
    <property type="entry name" value="WH-like_DNA-bd_sf"/>
</dbReference>
<dbReference type="Pfam" id="PF00392">
    <property type="entry name" value="GntR"/>
    <property type="match status" value="1"/>
</dbReference>
<dbReference type="Pfam" id="PF07729">
    <property type="entry name" value="FCD"/>
    <property type="match status" value="1"/>
</dbReference>
<evidence type="ECO:0000259" key="4">
    <source>
        <dbReference type="PROSITE" id="PS50949"/>
    </source>
</evidence>
<name>D2B529_STRRD</name>
<dbReference type="PANTHER" id="PTHR43537:SF5">
    <property type="entry name" value="UXU OPERON TRANSCRIPTIONAL REGULATOR"/>
    <property type="match status" value="1"/>
</dbReference>